<reference evidence="2 3" key="1">
    <citation type="submission" date="2021-07" db="EMBL/GenBank/DDBJ databases">
        <title>Whole genome sequencing of non-tuberculosis mycobacteria type-strains.</title>
        <authorList>
            <person name="Igarashi Y."/>
            <person name="Osugi A."/>
            <person name="Mitarai S."/>
        </authorList>
    </citation>
    <scope>NUCLEOTIDE SEQUENCE [LARGE SCALE GENOMIC DNA]</scope>
    <source>
        <strain evidence="2 3">JCM 16370</strain>
    </source>
</reference>
<dbReference type="RefSeq" id="WP_096312303.1">
    <property type="nucleotide sequence ID" value="NZ_BAAAVX010000087.1"/>
</dbReference>
<keyword evidence="1" id="KW-0732">Signal</keyword>
<organism evidence="2 3">
    <name type="scientific">Mycolicibacterium pallens</name>
    <dbReference type="NCBI Taxonomy" id="370524"/>
    <lineage>
        <taxon>Bacteria</taxon>
        <taxon>Bacillati</taxon>
        <taxon>Actinomycetota</taxon>
        <taxon>Actinomycetes</taxon>
        <taxon>Mycobacteriales</taxon>
        <taxon>Mycobacteriaceae</taxon>
        <taxon>Mycolicibacterium</taxon>
    </lineage>
</organism>
<gene>
    <name evidence="2" type="ORF">K0O64_25095</name>
</gene>
<sequence length="102" mass="10602">MGTAGFRAIVVAVVAALLAAAPPAAADPPWPVAGAESAADTIRDLQSQGYRVGINWVFGYTRTPLDRCSVTAIHNPGGPPPDESASPTTVYIDVSCPDHDDW</sequence>
<evidence type="ECO:0000313" key="3">
    <source>
        <dbReference type="Proteomes" id="UP000825367"/>
    </source>
</evidence>
<protein>
    <recommendedName>
        <fullName evidence="4">PASTA domain-containing protein</fullName>
    </recommendedName>
</protein>
<feature type="signal peptide" evidence="1">
    <location>
        <begin position="1"/>
        <end position="26"/>
    </location>
</feature>
<dbReference type="Proteomes" id="UP000825367">
    <property type="component" value="Chromosome"/>
</dbReference>
<evidence type="ECO:0008006" key="4">
    <source>
        <dbReference type="Google" id="ProtNLM"/>
    </source>
</evidence>
<feature type="chain" id="PRO_5047507032" description="PASTA domain-containing protein" evidence="1">
    <location>
        <begin position="27"/>
        <end position="102"/>
    </location>
</feature>
<evidence type="ECO:0000313" key="2">
    <source>
        <dbReference type="EMBL" id="QYL16260.1"/>
    </source>
</evidence>
<evidence type="ECO:0000256" key="1">
    <source>
        <dbReference type="SAM" id="SignalP"/>
    </source>
</evidence>
<name>A0ABX8VEP5_9MYCO</name>
<keyword evidence="3" id="KW-1185">Reference proteome</keyword>
<dbReference type="EMBL" id="CP080333">
    <property type="protein sequence ID" value="QYL16260.1"/>
    <property type="molecule type" value="Genomic_DNA"/>
</dbReference>
<proteinExistence type="predicted"/>
<accession>A0ABX8VEP5</accession>